<evidence type="ECO:0000256" key="1">
    <source>
        <dbReference type="ARBA" id="ARBA00022737"/>
    </source>
</evidence>
<evidence type="ECO:0000259" key="3">
    <source>
        <dbReference type="Pfam" id="PF12733"/>
    </source>
</evidence>
<accession>A0A1S8NJ47</accession>
<dbReference type="SUPFAM" id="SSF69360">
    <property type="entry name" value="Cell wall binding repeat"/>
    <property type="match status" value="1"/>
</dbReference>
<evidence type="ECO:0000313" key="4">
    <source>
        <dbReference type="EMBL" id="OOM16509.1"/>
    </source>
</evidence>
<dbReference type="Pfam" id="PF12733">
    <property type="entry name" value="Cadherin-like"/>
    <property type="match status" value="3"/>
</dbReference>
<feature type="domain" description="Cadherin-like beta-sandwich-like" evidence="3">
    <location>
        <begin position="455"/>
        <end position="551"/>
    </location>
</feature>
<dbReference type="EMBL" id="LZYZ01000001">
    <property type="protein sequence ID" value="OOM16509.1"/>
    <property type="molecule type" value="Genomic_DNA"/>
</dbReference>
<dbReference type="STRING" id="169679.CSACC_41680"/>
<dbReference type="RefSeq" id="WP_077864214.1">
    <property type="nucleotide sequence ID" value="NZ_LZYZ01000001.1"/>
</dbReference>
<evidence type="ECO:0000313" key="5">
    <source>
        <dbReference type="Proteomes" id="UP000191154"/>
    </source>
</evidence>
<feature type="repeat" description="Cell wall-binding" evidence="2">
    <location>
        <begin position="720"/>
        <end position="739"/>
    </location>
</feature>
<dbReference type="Pfam" id="PF01473">
    <property type="entry name" value="Choline_bind_1"/>
    <property type="match status" value="4"/>
</dbReference>
<dbReference type="Gene3D" id="2.10.270.10">
    <property type="entry name" value="Cholin Binding"/>
    <property type="match status" value="3"/>
</dbReference>
<name>A0A1S8NJ47_CLOSA</name>
<comment type="caution">
    <text evidence="4">The sequence shown here is derived from an EMBL/GenBank/DDBJ whole genome shotgun (WGS) entry which is preliminary data.</text>
</comment>
<dbReference type="PROSITE" id="PS51170">
    <property type="entry name" value="CW"/>
    <property type="match status" value="7"/>
</dbReference>
<feature type="repeat" description="Cell wall-binding" evidence="2">
    <location>
        <begin position="578"/>
        <end position="597"/>
    </location>
</feature>
<feature type="repeat" description="Cell wall-binding" evidence="2">
    <location>
        <begin position="660"/>
        <end position="679"/>
    </location>
</feature>
<feature type="repeat" description="Cell wall-binding" evidence="2">
    <location>
        <begin position="599"/>
        <end position="618"/>
    </location>
</feature>
<feature type="repeat" description="Cell wall-binding" evidence="2">
    <location>
        <begin position="619"/>
        <end position="638"/>
    </location>
</feature>
<dbReference type="InterPro" id="IPR018337">
    <property type="entry name" value="Cell_wall/Cho-bd_repeat"/>
</dbReference>
<proteinExistence type="predicted"/>
<feature type="domain" description="Cadherin-like beta-sandwich-like" evidence="3">
    <location>
        <begin position="264"/>
        <end position="344"/>
    </location>
</feature>
<feature type="repeat" description="Cell wall-binding" evidence="2">
    <location>
        <begin position="700"/>
        <end position="719"/>
    </location>
</feature>
<reference evidence="4 5" key="1">
    <citation type="submission" date="2016-05" db="EMBL/GenBank/DDBJ databases">
        <title>Microbial solvent formation.</title>
        <authorList>
            <person name="Poehlein A."/>
            <person name="Montoya Solano J.D."/>
            <person name="Flitsch S."/>
            <person name="Krabben P."/>
            <person name="Duerre P."/>
            <person name="Daniel R."/>
        </authorList>
    </citation>
    <scope>NUCLEOTIDE SEQUENCE [LARGE SCALE GENOMIC DNA]</scope>
    <source>
        <strain evidence="4 5">L1-8</strain>
    </source>
</reference>
<gene>
    <name evidence="4" type="primary">toxB_3</name>
    <name evidence="4" type="ORF">CLOSAC_07800</name>
</gene>
<feature type="domain" description="Cadherin-like beta-sandwich-like" evidence="3">
    <location>
        <begin position="354"/>
        <end position="444"/>
    </location>
</feature>
<dbReference type="InterPro" id="IPR025883">
    <property type="entry name" value="Cadherin-like_domain"/>
</dbReference>
<dbReference type="AlphaFoldDB" id="A0A1S8NJ47"/>
<dbReference type="Pfam" id="PF19127">
    <property type="entry name" value="Choline_bind_3"/>
    <property type="match status" value="2"/>
</dbReference>
<keyword evidence="1" id="KW-0677">Repeat</keyword>
<dbReference type="Proteomes" id="UP000191154">
    <property type="component" value="Unassembled WGS sequence"/>
</dbReference>
<protein>
    <submittedName>
        <fullName evidence="4">Toxin B</fullName>
    </submittedName>
</protein>
<feature type="repeat" description="Cell wall-binding" evidence="2">
    <location>
        <begin position="680"/>
        <end position="699"/>
    </location>
</feature>
<organism evidence="4 5">
    <name type="scientific">Clostridium saccharobutylicum</name>
    <dbReference type="NCBI Taxonomy" id="169679"/>
    <lineage>
        <taxon>Bacteria</taxon>
        <taxon>Bacillati</taxon>
        <taxon>Bacillota</taxon>
        <taxon>Clostridia</taxon>
        <taxon>Eubacteriales</taxon>
        <taxon>Clostridiaceae</taxon>
        <taxon>Clostridium</taxon>
    </lineage>
</organism>
<sequence>MKAKINFKKIISYLLVFTVLVATVQMGNIKPASADTITSSGVSQIEGVTLYKSDSIEDSNKITIDKTSSGKYIARLLPVGQTFNLVPSSGYTITSVVSSNANSMSVQQVTNGTNYNWNISSITDASDFDLTITVQDSSGNIKSSTLTMQFEVDSVLQFGKMNVTLDGETDPHPLNYGTDIGGKYILPNVASSVKNAKIELVESDGTPMTCTINGSSSNTVDLVGGDNVISIKVTKLGVSKVYTLVISKKGEAKLQSLVPSIGTLDPAFNSDIFDYQLTVPTDQTTISFTPTSVDNSTTIKVNNSVVTSGKKSQNIKLKEGENTVTVELTTANGDTNVYTIVVTRTEMFRSADLTSLNLTSGTLTPAFNKGIYEYNATVDNDVTSIGVTPIAEDTNATITVNGKTVPSGATSNYVSLDEGSNVINVKVTDTKNNSNTYVLNVTRRYSKDNVNLSGLSVTDGTMSPTFDPETYLYSVKVARSVEKVKVTFTAQNDKATMKVIDPNDENSQNKEYTSGQSSDYVKLNIGANLITVEVTGEDTTKTTTYKLSIIRGDIEGTNQWVLVGDNWTFYNGAGVQQKNTWVKYDNQWYHLDINGYLDKNGWINVDGNYYYLNANGIMITGWFYEKGYWYYLQGDGSMRSNCWAMYDGNWYFFNDLGEMQTGWTLYGGRWYYMDDHGIMQKGWITYDKNKYYLNDDGTMKNGWLYNGRVWYYFDDAGKMKTGWETIQGKNYYFDNNGAMKTGMMFLDGKWINLNNI</sequence>
<evidence type="ECO:0000256" key="2">
    <source>
        <dbReference type="PROSITE-ProRule" id="PRU00591"/>
    </source>
</evidence>